<comment type="caution">
    <text evidence="2">The sequence shown here is derived from an EMBL/GenBank/DDBJ whole genome shotgun (WGS) entry which is preliminary data.</text>
</comment>
<protein>
    <submittedName>
        <fullName evidence="2">Uncharacterized protein</fullName>
    </submittedName>
</protein>
<reference evidence="2 3" key="1">
    <citation type="submission" date="2022-06" db="EMBL/GenBank/DDBJ databases">
        <title>New Species of the Genus Actinoplanes, ActinopZanes ferrugineus.</title>
        <authorList>
            <person name="Ding P."/>
        </authorList>
    </citation>
    <scope>NUCLEOTIDE SEQUENCE [LARGE SCALE GENOMIC DNA]</scope>
    <source>
        <strain evidence="2 3">TRM88003</strain>
    </source>
</reference>
<keyword evidence="3" id="KW-1185">Reference proteome</keyword>
<evidence type="ECO:0000313" key="3">
    <source>
        <dbReference type="Proteomes" id="UP001523369"/>
    </source>
</evidence>
<evidence type="ECO:0000256" key="1">
    <source>
        <dbReference type="SAM" id="MobiDB-lite"/>
    </source>
</evidence>
<organism evidence="2 3">
    <name type="scientific">Paractinoplanes aksuensis</name>
    <dbReference type="NCBI Taxonomy" id="2939490"/>
    <lineage>
        <taxon>Bacteria</taxon>
        <taxon>Bacillati</taxon>
        <taxon>Actinomycetota</taxon>
        <taxon>Actinomycetes</taxon>
        <taxon>Micromonosporales</taxon>
        <taxon>Micromonosporaceae</taxon>
        <taxon>Paractinoplanes</taxon>
    </lineage>
</organism>
<feature type="region of interest" description="Disordered" evidence="1">
    <location>
        <begin position="94"/>
        <end position="148"/>
    </location>
</feature>
<accession>A0ABT1E2Z4</accession>
<proteinExistence type="predicted"/>
<gene>
    <name evidence="2" type="ORF">M1L60_43650</name>
</gene>
<evidence type="ECO:0000313" key="2">
    <source>
        <dbReference type="EMBL" id="MCO8277497.1"/>
    </source>
</evidence>
<sequence>MARTHANTDPVRFDFVAAQRLIAELLNAAESLRATQAARRTLANQAREEWRGVFAKQFIADLETGDADARRLAASFEEAADGVRKLVRSAEREQERRARAAKYEEQQERRSNLAKAGDFVLDQLGLGGDDLPPPPPPEDEPEFYSGPVRINPAVLHAERVNLHVD</sequence>
<dbReference type="EMBL" id="JAMYJR010000059">
    <property type="protein sequence ID" value="MCO8277497.1"/>
    <property type="molecule type" value="Genomic_DNA"/>
</dbReference>
<feature type="compositionally biased region" description="Basic and acidic residues" evidence="1">
    <location>
        <begin position="94"/>
        <end position="111"/>
    </location>
</feature>
<dbReference type="RefSeq" id="WP_253243510.1">
    <property type="nucleotide sequence ID" value="NZ_JAMYJR010000059.1"/>
</dbReference>
<name>A0ABT1E2Z4_9ACTN</name>
<dbReference type="Proteomes" id="UP001523369">
    <property type="component" value="Unassembled WGS sequence"/>
</dbReference>